<reference evidence="2 3" key="1">
    <citation type="submission" date="2020-08" db="EMBL/GenBank/DDBJ databases">
        <title>Genomic Encyclopedia of Type Strains, Phase IV (KMG-IV): sequencing the most valuable type-strain genomes for metagenomic binning, comparative biology and taxonomic classification.</title>
        <authorList>
            <person name="Goeker M."/>
        </authorList>
    </citation>
    <scope>NUCLEOTIDE SEQUENCE [LARGE SCALE GENOMIC DNA]</scope>
    <source>
        <strain evidence="2 3">DSM 4737</strain>
    </source>
</reference>
<evidence type="ECO:0000313" key="2">
    <source>
        <dbReference type="EMBL" id="MBB5747371.1"/>
    </source>
</evidence>
<organism evidence="2 3">
    <name type="scientific">Brevundimonas variabilis</name>
    <dbReference type="NCBI Taxonomy" id="74312"/>
    <lineage>
        <taxon>Bacteria</taxon>
        <taxon>Pseudomonadati</taxon>
        <taxon>Pseudomonadota</taxon>
        <taxon>Alphaproteobacteria</taxon>
        <taxon>Caulobacterales</taxon>
        <taxon>Caulobacteraceae</taxon>
        <taxon>Brevundimonas</taxon>
    </lineage>
</organism>
<accession>A0A7W9FFE0</accession>
<dbReference type="AlphaFoldDB" id="A0A7W9FFE0"/>
<evidence type="ECO:0000313" key="3">
    <source>
        <dbReference type="Proteomes" id="UP000545037"/>
    </source>
</evidence>
<gene>
    <name evidence="2" type="ORF">GGR13_002992</name>
</gene>
<protein>
    <submittedName>
        <fullName evidence="2">FtsH-binding integral membrane protein</fullName>
    </submittedName>
</protein>
<feature type="transmembrane region" description="Helical" evidence="1">
    <location>
        <begin position="80"/>
        <end position="102"/>
    </location>
</feature>
<keyword evidence="1" id="KW-0472">Membrane</keyword>
<feature type="transmembrane region" description="Helical" evidence="1">
    <location>
        <begin position="42"/>
        <end position="68"/>
    </location>
</feature>
<keyword evidence="3" id="KW-1185">Reference proteome</keyword>
<feature type="transmembrane region" description="Helical" evidence="1">
    <location>
        <begin position="12"/>
        <end position="36"/>
    </location>
</feature>
<comment type="caution">
    <text evidence="2">The sequence shown here is derived from an EMBL/GenBank/DDBJ whole genome shotgun (WGS) entry which is preliminary data.</text>
</comment>
<keyword evidence="1" id="KW-0812">Transmembrane</keyword>
<feature type="transmembrane region" description="Helical" evidence="1">
    <location>
        <begin position="122"/>
        <end position="143"/>
    </location>
</feature>
<name>A0A7W9FFE0_9CAUL</name>
<keyword evidence="1" id="KW-1133">Transmembrane helix</keyword>
<proteinExistence type="predicted"/>
<dbReference type="EMBL" id="JACHOR010000005">
    <property type="protein sequence ID" value="MBB5747371.1"/>
    <property type="molecule type" value="Genomic_DNA"/>
</dbReference>
<evidence type="ECO:0000256" key="1">
    <source>
        <dbReference type="SAM" id="Phobius"/>
    </source>
</evidence>
<sequence length="146" mass="15165">MNQSRPRRPFGLRAYAGTMLATVVVAAIAGAGSAIFGEGSGWAAVGINAAFFTVAMAAGMTACVWWWRGIDEAAREAHKVAWWWGGSGGMAVGGVILLSVVLPDEGAALLEGLSGPDLFAAGMGAVAGCQVLGYTIAWAVWWLRHR</sequence>
<dbReference type="Proteomes" id="UP000545037">
    <property type="component" value="Unassembled WGS sequence"/>
</dbReference>